<reference evidence="5 6" key="1">
    <citation type="journal article" date="2015" name="Genome Announc.">
        <title>Draft Genome Sequences of Marine Isolates of Thalassomonas viridans and Thalassomonas actiniarum.</title>
        <authorList>
            <person name="Olonade I."/>
            <person name="van Zyl L.J."/>
            <person name="Trindade M."/>
        </authorList>
    </citation>
    <scope>NUCLEOTIDE SEQUENCE [LARGE SCALE GENOMIC DNA]</scope>
    <source>
        <strain evidence="5 6">XOM25</strain>
    </source>
</reference>
<dbReference type="AlphaFoldDB" id="A0AAE9Z5D1"/>
<dbReference type="PROSITE" id="PS01124">
    <property type="entry name" value="HTH_ARAC_FAMILY_2"/>
    <property type="match status" value="1"/>
</dbReference>
<dbReference type="Pfam" id="PF12833">
    <property type="entry name" value="HTH_18"/>
    <property type="match status" value="1"/>
</dbReference>
<dbReference type="GO" id="GO:0003700">
    <property type="term" value="F:DNA-binding transcription factor activity"/>
    <property type="evidence" value="ECO:0007669"/>
    <property type="project" value="InterPro"/>
</dbReference>
<keyword evidence="3" id="KW-0804">Transcription</keyword>
<dbReference type="SUPFAM" id="SSF46689">
    <property type="entry name" value="Homeodomain-like"/>
    <property type="match status" value="2"/>
</dbReference>
<evidence type="ECO:0000313" key="5">
    <source>
        <dbReference type="EMBL" id="WDE07046.1"/>
    </source>
</evidence>
<evidence type="ECO:0000256" key="3">
    <source>
        <dbReference type="ARBA" id="ARBA00023163"/>
    </source>
</evidence>
<dbReference type="SUPFAM" id="SSF52317">
    <property type="entry name" value="Class I glutamine amidotransferase-like"/>
    <property type="match status" value="1"/>
</dbReference>
<proteinExistence type="predicted"/>
<dbReference type="RefSeq" id="WP_044841437.1">
    <property type="nucleotide sequence ID" value="NZ_CP059733.1"/>
</dbReference>
<dbReference type="Gene3D" id="1.10.10.60">
    <property type="entry name" value="Homeodomain-like"/>
    <property type="match status" value="2"/>
</dbReference>
<evidence type="ECO:0000256" key="1">
    <source>
        <dbReference type="ARBA" id="ARBA00023015"/>
    </source>
</evidence>
<keyword evidence="2" id="KW-0238">DNA-binding</keyword>
<dbReference type="CDD" id="cd03138">
    <property type="entry name" value="GATase1_AraC_2"/>
    <property type="match status" value="1"/>
</dbReference>
<dbReference type="GO" id="GO:0043565">
    <property type="term" value="F:sequence-specific DNA binding"/>
    <property type="evidence" value="ECO:0007669"/>
    <property type="project" value="InterPro"/>
</dbReference>
<dbReference type="InterPro" id="IPR029062">
    <property type="entry name" value="Class_I_gatase-like"/>
</dbReference>
<dbReference type="Pfam" id="PF01965">
    <property type="entry name" value="DJ-1_PfpI"/>
    <property type="match status" value="1"/>
</dbReference>
<dbReference type="PANTHER" id="PTHR43130:SF11">
    <property type="entry name" value="TRANSCRIPTIONAL REGULATORY PROTEIN"/>
    <property type="match status" value="1"/>
</dbReference>
<organism evidence="5 6">
    <name type="scientific">Thalassomonas viridans</name>
    <dbReference type="NCBI Taxonomy" id="137584"/>
    <lineage>
        <taxon>Bacteria</taxon>
        <taxon>Pseudomonadati</taxon>
        <taxon>Pseudomonadota</taxon>
        <taxon>Gammaproteobacteria</taxon>
        <taxon>Alteromonadales</taxon>
        <taxon>Colwelliaceae</taxon>
        <taxon>Thalassomonas</taxon>
    </lineage>
</organism>
<keyword evidence="6" id="KW-1185">Reference proteome</keyword>
<dbReference type="PANTHER" id="PTHR43130">
    <property type="entry name" value="ARAC-FAMILY TRANSCRIPTIONAL REGULATOR"/>
    <property type="match status" value="1"/>
</dbReference>
<feature type="domain" description="HTH araC/xylS-type" evidence="4">
    <location>
        <begin position="228"/>
        <end position="326"/>
    </location>
</feature>
<evidence type="ECO:0000313" key="6">
    <source>
        <dbReference type="Proteomes" id="UP000032352"/>
    </source>
</evidence>
<dbReference type="InterPro" id="IPR002818">
    <property type="entry name" value="DJ-1/PfpI"/>
</dbReference>
<dbReference type="InterPro" id="IPR018060">
    <property type="entry name" value="HTH_AraC"/>
</dbReference>
<dbReference type="EMBL" id="CP059733">
    <property type="protein sequence ID" value="WDE07046.1"/>
    <property type="molecule type" value="Genomic_DNA"/>
</dbReference>
<sequence>MKVAILAGEHCMVSGVYGMLDVFSAANYCQNKRYGTGKREAIDCRIVTIDDKPVTGFNGIDIKPTATLASMAVPDVIIVTASVQVVVDCCGDDIELAHKAEIKQWLQSCRAAGTLIASSCTGSFLLASTGMLAGKTATTHWRSAELFRRVFPFIRLDCEQILVDNGGVICAGGSTSYMDLSLYLVEKLLDKDTASDCAKLMVFDPVRQKQSPYGSFKAQKSHEDQAILTAQEWLERHYKQDISMDALAEQVGLGSRTFKRRFKLATGENPITYLQRIRVELAKGKLEKTTDSINKIIWSVGYEDISSFRQLFKRFTGLTPKDYRQKFANVH</sequence>
<dbReference type="InterPro" id="IPR018062">
    <property type="entry name" value="HTH_AraC-typ_CS"/>
</dbReference>
<reference evidence="5 6" key="2">
    <citation type="journal article" date="2022" name="Mar. Drugs">
        <title>Bioassay-Guided Fractionation Leads to the Detection of Cholic Acid Generated by the Rare Thalassomonas sp.</title>
        <authorList>
            <person name="Pheiffer F."/>
            <person name="Schneider Y.K."/>
            <person name="Hansen E.H."/>
            <person name="Andersen J.H."/>
            <person name="Isaksson J."/>
            <person name="Busche T."/>
            <person name="R C."/>
            <person name="Kalinowski J."/>
            <person name="Zyl L.V."/>
            <person name="Trindade M."/>
        </authorList>
    </citation>
    <scope>NUCLEOTIDE SEQUENCE [LARGE SCALE GENOMIC DNA]</scope>
    <source>
        <strain evidence="5 6">XOM25</strain>
    </source>
</reference>
<keyword evidence="1" id="KW-0805">Transcription regulation</keyword>
<dbReference type="KEGG" id="tvd:SG34_009225"/>
<dbReference type="PROSITE" id="PS00041">
    <property type="entry name" value="HTH_ARAC_FAMILY_1"/>
    <property type="match status" value="1"/>
</dbReference>
<dbReference type="Proteomes" id="UP000032352">
    <property type="component" value="Chromosome"/>
</dbReference>
<name>A0AAE9Z5D1_9GAMM</name>
<evidence type="ECO:0000259" key="4">
    <source>
        <dbReference type="PROSITE" id="PS01124"/>
    </source>
</evidence>
<protein>
    <submittedName>
        <fullName evidence="5">GlxA family transcriptional regulator</fullName>
    </submittedName>
</protein>
<gene>
    <name evidence="5" type="ORF">SG34_009225</name>
</gene>
<evidence type="ECO:0000256" key="2">
    <source>
        <dbReference type="ARBA" id="ARBA00023125"/>
    </source>
</evidence>
<dbReference type="SMART" id="SM00342">
    <property type="entry name" value="HTH_ARAC"/>
    <property type="match status" value="1"/>
</dbReference>
<dbReference type="InterPro" id="IPR052158">
    <property type="entry name" value="INH-QAR"/>
</dbReference>
<dbReference type="Gene3D" id="3.40.50.880">
    <property type="match status" value="1"/>
</dbReference>
<accession>A0AAE9Z5D1</accession>
<dbReference type="InterPro" id="IPR009057">
    <property type="entry name" value="Homeodomain-like_sf"/>
</dbReference>